<reference evidence="1" key="1">
    <citation type="submission" date="2023-11" db="EMBL/GenBank/DDBJ databases">
        <authorList>
            <person name="Alioto T."/>
            <person name="Alioto T."/>
            <person name="Gomez Garrido J."/>
        </authorList>
    </citation>
    <scope>NUCLEOTIDE SEQUENCE</scope>
</reference>
<organism evidence="1 2">
    <name type="scientific">Lecanosticta acicola</name>
    <dbReference type="NCBI Taxonomy" id="111012"/>
    <lineage>
        <taxon>Eukaryota</taxon>
        <taxon>Fungi</taxon>
        <taxon>Dikarya</taxon>
        <taxon>Ascomycota</taxon>
        <taxon>Pezizomycotina</taxon>
        <taxon>Dothideomycetes</taxon>
        <taxon>Dothideomycetidae</taxon>
        <taxon>Mycosphaerellales</taxon>
        <taxon>Mycosphaerellaceae</taxon>
        <taxon>Lecanosticta</taxon>
    </lineage>
</organism>
<evidence type="ECO:0000313" key="1">
    <source>
        <dbReference type="EMBL" id="CAK3924688.1"/>
    </source>
</evidence>
<sequence length="133" mass="13574">MASTASTLGFRVPASPAAIFQLLHAAIVTSTATASLYDPTSFQEQTGISEPATARVISFFLIALKAYEVTGALQDNRATYWVSTIGRAAAASLMVYCGGAWAKLAPLDLGSAAVLGICMAFSPPAAAAKAKSG</sequence>
<protein>
    <submittedName>
        <fullName evidence="1">Uncharacterized protein</fullName>
    </submittedName>
</protein>
<name>A0AAI8YVJ3_9PEZI</name>
<keyword evidence="2" id="KW-1185">Reference proteome</keyword>
<gene>
    <name evidence="1" type="ORF">LECACI_7A002833</name>
</gene>
<dbReference type="Proteomes" id="UP001296104">
    <property type="component" value="Unassembled WGS sequence"/>
</dbReference>
<evidence type="ECO:0000313" key="2">
    <source>
        <dbReference type="Proteomes" id="UP001296104"/>
    </source>
</evidence>
<dbReference type="EMBL" id="CAVMBE010000013">
    <property type="protein sequence ID" value="CAK3924688.1"/>
    <property type="molecule type" value="Genomic_DNA"/>
</dbReference>
<comment type="caution">
    <text evidence="1">The sequence shown here is derived from an EMBL/GenBank/DDBJ whole genome shotgun (WGS) entry which is preliminary data.</text>
</comment>
<accession>A0AAI8YVJ3</accession>
<proteinExistence type="predicted"/>
<dbReference type="AlphaFoldDB" id="A0AAI8YVJ3"/>